<accession>A0A1E5UH84</accession>
<dbReference type="InterPro" id="IPR050187">
    <property type="entry name" value="Lipid_Phosphate_FormReg"/>
</dbReference>
<comment type="caution">
    <text evidence="6">The sequence shown here is derived from an EMBL/GenBank/DDBJ whole genome shotgun (WGS) entry which is preliminary data.</text>
</comment>
<dbReference type="PANTHER" id="PTHR12358:SF106">
    <property type="entry name" value="LIPID KINASE YEGS"/>
    <property type="match status" value="1"/>
</dbReference>
<evidence type="ECO:0000313" key="6">
    <source>
        <dbReference type="EMBL" id="OEL12236.1"/>
    </source>
</evidence>
<reference evidence="6 7" key="1">
    <citation type="submission" date="2016-09" db="EMBL/GenBank/DDBJ databases">
        <authorList>
            <person name="Capua I."/>
            <person name="De Benedictis P."/>
            <person name="Joannis T."/>
            <person name="Lombin L.H."/>
            <person name="Cattoli G."/>
        </authorList>
    </citation>
    <scope>NUCLEOTIDE SEQUENCE [LARGE SCALE GENOMIC DNA]</scope>
    <source>
        <strain evidence="6 7">NRS-1</strain>
    </source>
</reference>
<dbReference type="Pfam" id="PF19279">
    <property type="entry name" value="YegS_C"/>
    <property type="match status" value="1"/>
</dbReference>
<proteinExistence type="predicted"/>
<dbReference type="STRING" id="237258.SAMN04489756_12716"/>
<evidence type="ECO:0000256" key="4">
    <source>
        <dbReference type="ARBA" id="ARBA00022840"/>
    </source>
</evidence>
<keyword evidence="4" id="KW-0067">ATP-binding</keyword>
<feature type="domain" description="DAGKc" evidence="5">
    <location>
        <begin position="1"/>
        <end position="137"/>
    </location>
</feature>
<evidence type="ECO:0000256" key="2">
    <source>
        <dbReference type="ARBA" id="ARBA00022741"/>
    </source>
</evidence>
<dbReference type="InterPro" id="IPR001206">
    <property type="entry name" value="Diacylglycerol_kinase_cat_dom"/>
</dbReference>
<dbReference type="InterPro" id="IPR016064">
    <property type="entry name" value="NAD/diacylglycerol_kinase_sf"/>
</dbReference>
<name>A0A1E5UH84_9FLAO</name>
<keyword evidence="1" id="KW-0808">Transferase</keyword>
<evidence type="ECO:0000256" key="1">
    <source>
        <dbReference type="ARBA" id="ARBA00022679"/>
    </source>
</evidence>
<evidence type="ECO:0000259" key="5">
    <source>
        <dbReference type="PROSITE" id="PS50146"/>
    </source>
</evidence>
<dbReference type="RefSeq" id="WP_069796915.1">
    <property type="nucleotide sequence ID" value="NZ_CP034157.1"/>
</dbReference>
<dbReference type="InterPro" id="IPR017438">
    <property type="entry name" value="ATP-NAD_kinase_N"/>
</dbReference>
<keyword evidence="7" id="KW-1185">Reference proteome</keyword>
<dbReference type="OrthoDB" id="9786026at2"/>
<dbReference type="KEGG" id="cnr:EB819_03275"/>
<gene>
    <name evidence="6" type="ORF">BHF72_1280</name>
</gene>
<dbReference type="PROSITE" id="PS50146">
    <property type="entry name" value="DAGK"/>
    <property type="match status" value="1"/>
</dbReference>
<protein>
    <submittedName>
        <fullName evidence="6">Diacylglycerol kinase catalytic domain protein</fullName>
    </submittedName>
</protein>
<evidence type="ECO:0000313" key="7">
    <source>
        <dbReference type="Proteomes" id="UP000095601"/>
    </source>
</evidence>
<dbReference type="SUPFAM" id="SSF111331">
    <property type="entry name" value="NAD kinase/diacylglycerol kinase-like"/>
    <property type="match status" value="1"/>
</dbReference>
<organism evidence="6 7">
    <name type="scientific">Cloacibacterium normanense</name>
    <dbReference type="NCBI Taxonomy" id="237258"/>
    <lineage>
        <taxon>Bacteria</taxon>
        <taxon>Pseudomonadati</taxon>
        <taxon>Bacteroidota</taxon>
        <taxon>Flavobacteriia</taxon>
        <taxon>Flavobacteriales</taxon>
        <taxon>Weeksellaceae</taxon>
    </lineage>
</organism>
<dbReference type="EMBL" id="MKGI01000010">
    <property type="protein sequence ID" value="OEL12236.1"/>
    <property type="molecule type" value="Genomic_DNA"/>
</dbReference>
<dbReference type="AlphaFoldDB" id="A0A1E5UH84"/>
<dbReference type="GO" id="GO:0005524">
    <property type="term" value="F:ATP binding"/>
    <property type="evidence" value="ECO:0007669"/>
    <property type="project" value="UniProtKB-KW"/>
</dbReference>
<dbReference type="Gene3D" id="2.60.200.40">
    <property type="match status" value="1"/>
</dbReference>
<dbReference type="GO" id="GO:0005886">
    <property type="term" value="C:plasma membrane"/>
    <property type="evidence" value="ECO:0007669"/>
    <property type="project" value="TreeGrafter"/>
</dbReference>
<keyword evidence="2" id="KW-0547">Nucleotide-binding</keyword>
<evidence type="ECO:0000256" key="3">
    <source>
        <dbReference type="ARBA" id="ARBA00022777"/>
    </source>
</evidence>
<dbReference type="InterPro" id="IPR045540">
    <property type="entry name" value="YegS/DAGK_C"/>
</dbReference>
<dbReference type="Pfam" id="PF00781">
    <property type="entry name" value="DAGK_cat"/>
    <property type="match status" value="1"/>
</dbReference>
<sequence length="309" mass="34723">MPKIAFFINPTIRHFKKIEIDIQHHFLNQDYQFFISEYSGHFLTLPKRAVEEGFTHFIAVGGDGTLNEIVNGLIEAFRTENGYDWERISQIKIGILPSGSGNDFIKNLGYTTIDELQSLIAKDSSALVDVGFAEFLNREKQKAERFFINVSDVGIGGEVVISKERLPLVFPGDVNYFIAIISTFLMYKKKTIKVTAKDFTWQGKVLNYVVANAKYFGNAIGIAPHAEISDGEFAITNVGDISLLDYFKNIGTAKKCKKINHPQVSYTSAQEVFIENADGLALTIDMDGEFIGYAPVKFTCLQEKLRFLK</sequence>
<dbReference type="GO" id="GO:0016301">
    <property type="term" value="F:kinase activity"/>
    <property type="evidence" value="ECO:0007669"/>
    <property type="project" value="UniProtKB-KW"/>
</dbReference>
<dbReference type="Proteomes" id="UP000095601">
    <property type="component" value="Unassembled WGS sequence"/>
</dbReference>
<keyword evidence="3 6" id="KW-0418">Kinase</keyword>
<dbReference type="PANTHER" id="PTHR12358">
    <property type="entry name" value="SPHINGOSINE KINASE"/>
    <property type="match status" value="1"/>
</dbReference>
<dbReference type="Gene3D" id="3.40.50.10330">
    <property type="entry name" value="Probable inorganic polyphosphate/atp-NAD kinase, domain 1"/>
    <property type="match status" value="1"/>
</dbReference>